<feature type="region of interest" description="Disordered" evidence="1">
    <location>
        <begin position="34"/>
        <end position="57"/>
    </location>
</feature>
<sequence length="166" mass="18817">MSTTTRFCLFVVLFSLLVLGLQAARVDRIHETGQEGRNKDANELKAGMDAKKAPGSISEGERLQFMNEKRKRFYAHEAERDWPNAEEATIPQRIREQFGAIDNLHDGDVEYSRCCGGRRQQDGRSLGDRGKGLHGENDSDLKTLIGLFRKIKSGLLKWLQKVVELE</sequence>
<keyword evidence="2" id="KW-0732">Signal</keyword>
<name>A0A0R3VW11_TAEAS</name>
<keyword evidence="4" id="KW-1185">Reference proteome</keyword>
<evidence type="ECO:0000313" key="5">
    <source>
        <dbReference type="WBParaSite" id="TASK_0000160301-mRNA-1"/>
    </source>
</evidence>
<organism evidence="5">
    <name type="scientific">Taenia asiatica</name>
    <name type="common">Asian tapeworm</name>
    <dbReference type="NCBI Taxonomy" id="60517"/>
    <lineage>
        <taxon>Eukaryota</taxon>
        <taxon>Metazoa</taxon>
        <taxon>Spiralia</taxon>
        <taxon>Lophotrochozoa</taxon>
        <taxon>Platyhelminthes</taxon>
        <taxon>Cestoda</taxon>
        <taxon>Eucestoda</taxon>
        <taxon>Cyclophyllidea</taxon>
        <taxon>Taeniidae</taxon>
        <taxon>Taenia</taxon>
    </lineage>
</organism>
<reference evidence="5" key="1">
    <citation type="submission" date="2017-02" db="UniProtKB">
        <authorList>
            <consortium name="WormBaseParasite"/>
        </authorList>
    </citation>
    <scope>IDENTIFICATION</scope>
</reference>
<evidence type="ECO:0000256" key="2">
    <source>
        <dbReference type="SAM" id="SignalP"/>
    </source>
</evidence>
<dbReference type="EMBL" id="UYRS01000469">
    <property type="protein sequence ID" value="VDK23331.1"/>
    <property type="molecule type" value="Genomic_DNA"/>
</dbReference>
<dbReference type="AlphaFoldDB" id="A0A0R3VW11"/>
<proteinExistence type="predicted"/>
<reference evidence="3 4" key="2">
    <citation type="submission" date="2018-11" db="EMBL/GenBank/DDBJ databases">
        <authorList>
            <consortium name="Pathogen Informatics"/>
        </authorList>
    </citation>
    <scope>NUCLEOTIDE SEQUENCE [LARGE SCALE GENOMIC DNA]</scope>
</reference>
<feature type="signal peptide" evidence="2">
    <location>
        <begin position="1"/>
        <end position="23"/>
    </location>
</feature>
<feature type="chain" id="PRO_5043132408" evidence="2">
    <location>
        <begin position="24"/>
        <end position="166"/>
    </location>
</feature>
<feature type="compositionally biased region" description="Basic and acidic residues" evidence="1">
    <location>
        <begin position="34"/>
        <end position="52"/>
    </location>
</feature>
<gene>
    <name evidence="3" type="ORF">TASK_LOCUS1604</name>
</gene>
<dbReference type="WBParaSite" id="TASK_0000160301-mRNA-1">
    <property type="protein sequence ID" value="TASK_0000160301-mRNA-1"/>
    <property type="gene ID" value="TASK_0000160301"/>
</dbReference>
<evidence type="ECO:0000256" key="1">
    <source>
        <dbReference type="SAM" id="MobiDB-lite"/>
    </source>
</evidence>
<evidence type="ECO:0000313" key="4">
    <source>
        <dbReference type="Proteomes" id="UP000282613"/>
    </source>
</evidence>
<evidence type="ECO:0000313" key="3">
    <source>
        <dbReference type="EMBL" id="VDK23331.1"/>
    </source>
</evidence>
<accession>A0A0R3VW11</accession>
<dbReference type="Proteomes" id="UP000282613">
    <property type="component" value="Unassembled WGS sequence"/>
</dbReference>
<protein>
    <submittedName>
        <fullName evidence="3 5">Uncharacterized protein</fullName>
    </submittedName>
</protein>